<organism evidence="2 3">
    <name type="scientific">Aromia moschata</name>
    <dbReference type="NCBI Taxonomy" id="1265417"/>
    <lineage>
        <taxon>Eukaryota</taxon>
        <taxon>Metazoa</taxon>
        <taxon>Ecdysozoa</taxon>
        <taxon>Arthropoda</taxon>
        <taxon>Hexapoda</taxon>
        <taxon>Insecta</taxon>
        <taxon>Pterygota</taxon>
        <taxon>Neoptera</taxon>
        <taxon>Endopterygota</taxon>
        <taxon>Coleoptera</taxon>
        <taxon>Polyphaga</taxon>
        <taxon>Cucujiformia</taxon>
        <taxon>Chrysomeloidea</taxon>
        <taxon>Cerambycidae</taxon>
        <taxon>Cerambycinae</taxon>
        <taxon>Callichromatini</taxon>
        <taxon>Aromia</taxon>
    </lineage>
</organism>
<dbReference type="InterPro" id="IPR029526">
    <property type="entry name" value="PGBD"/>
</dbReference>
<dbReference type="AlphaFoldDB" id="A0AAV8YLR0"/>
<comment type="caution">
    <text evidence="2">The sequence shown here is derived from an EMBL/GenBank/DDBJ whole genome shotgun (WGS) entry which is preliminary data.</text>
</comment>
<protein>
    <recommendedName>
        <fullName evidence="1">PiggyBac transposable element-derived protein domain-containing protein</fullName>
    </recommendedName>
</protein>
<name>A0AAV8YLR0_9CUCU</name>
<dbReference type="InterPro" id="IPR052638">
    <property type="entry name" value="PiggyBac_TE-derived"/>
</dbReference>
<dbReference type="EMBL" id="JAPWTK010000064">
    <property type="protein sequence ID" value="KAJ8952813.1"/>
    <property type="molecule type" value="Genomic_DNA"/>
</dbReference>
<evidence type="ECO:0000313" key="2">
    <source>
        <dbReference type="EMBL" id="KAJ8952813.1"/>
    </source>
</evidence>
<reference evidence="2" key="1">
    <citation type="journal article" date="2023" name="Insect Mol. Biol.">
        <title>Genome sequencing provides insights into the evolution of gene families encoding plant cell wall-degrading enzymes in longhorned beetles.</title>
        <authorList>
            <person name="Shin N.R."/>
            <person name="Okamura Y."/>
            <person name="Kirsch R."/>
            <person name="Pauchet Y."/>
        </authorList>
    </citation>
    <scope>NUCLEOTIDE SEQUENCE</scope>
    <source>
        <strain evidence="2">AMC_N1</strain>
    </source>
</reference>
<proteinExistence type="predicted"/>
<dbReference type="PANTHER" id="PTHR47055">
    <property type="entry name" value="DDE_TNP_1_7 DOMAIN-CONTAINING PROTEIN"/>
    <property type="match status" value="1"/>
</dbReference>
<keyword evidence="3" id="KW-1185">Reference proteome</keyword>
<accession>A0AAV8YLR0</accession>
<dbReference type="Pfam" id="PF13843">
    <property type="entry name" value="DDE_Tnp_1_7"/>
    <property type="match status" value="1"/>
</dbReference>
<dbReference type="Proteomes" id="UP001162162">
    <property type="component" value="Unassembled WGS sequence"/>
</dbReference>
<sequence length="65" mass="7541">MSRDRFLEIKRFLHLADNSKIGNSTDHIDLAIDESMVKYFGGHPAKQFQKGKPVRFGYKNWVLST</sequence>
<evidence type="ECO:0000259" key="1">
    <source>
        <dbReference type="Pfam" id="PF13843"/>
    </source>
</evidence>
<gene>
    <name evidence="2" type="ORF">NQ318_008131</name>
</gene>
<dbReference type="PANTHER" id="PTHR47055:SF3">
    <property type="entry name" value="PHORBOL-ESTER_DAG-TYPE DOMAIN-CONTAINING PROTEIN"/>
    <property type="match status" value="1"/>
</dbReference>
<feature type="domain" description="PiggyBac transposable element-derived protein" evidence="1">
    <location>
        <begin position="30"/>
        <end position="65"/>
    </location>
</feature>
<evidence type="ECO:0000313" key="3">
    <source>
        <dbReference type="Proteomes" id="UP001162162"/>
    </source>
</evidence>
<dbReference type="GO" id="GO:0043565">
    <property type="term" value="F:sequence-specific DNA binding"/>
    <property type="evidence" value="ECO:0007669"/>
    <property type="project" value="TreeGrafter"/>
</dbReference>